<keyword evidence="4" id="KW-1185">Reference proteome</keyword>
<sequence length="160" mass="18325">MESRMQVLAAYHQWAQLKTIAHLKGVSEDVFQKDLGNVFPSISHTLMHMYDADKVWLSRFRGVSPASLSRGSFASLQDAEQRYIPLLDELQEAFRNLDEQDVISYHNLKGDAFQNTAYDLIQHVVSHGSYHRGNITSMLRQQGIPGPAVDYIIYIREERS</sequence>
<comment type="caution">
    <text evidence="3">The sequence shown here is derived from an EMBL/GenBank/DDBJ whole genome shotgun (WGS) entry which is preliminary data.</text>
</comment>
<dbReference type="SUPFAM" id="SSF109854">
    <property type="entry name" value="DinB/YfiT-like putative metalloenzymes"/>
    <property type="match status" value="1"/>
</dbReference>
<organism evidence="3 4">
    <name type="scientific">Marinicrinis lubricantis</name>
    <dbReference type="NCBI Taxonomy" id="2086470"/>
    <lineage>
        <taxon>Bacteria</taxon>
        <taxon>Bacillati</taxon>
        <taxon>Bacillota</taxon>
        <taxon>Bacilli</taxon>
        <taxon>Bacillales</taxon>
        <taxon>Paenibacillaceae</taxon>
    </lineage>
</organism>
<accession>A0ABW1ING6</accession>
<dbReference type="PANTHER" id="PTHR37302">
    <property type="entry name" value="SLR1116 PROTEIN"/>
    <property type="match status" value="1"/>
</dbReference>
<comment type="similarity">
    <text evidence="1">Belongs to the DinB family.</text>
</comment>
<protein>
    <submittedName>
        <fullName evidence="3">DinB family protein</fullName>
    </submittedName>
</protein>
<dbReference type="Gene3D" id="1.20.120.450">
    <property type="entry name" value="dinb family like domain"/>
    <property type="match status" value="1"/>
</dbReference>
<evidence type="ECO:0000313" key="3">
    <source>
        <dbReference type="EMBL" id="MFC5986601.1"/>
    </source>
</evidence>
<reference evidence="4" key="1">
    <citation type="journal article" date="2019" name="Int. J. Syst. Evol. Microbiol.">
        <title>The Global Catalogue of Microorganisms (GCM) 10K type strain sequencing project: providing services to taxonomists for standard genome sequencing and annotation.</title>
        <authorList>
            <consortium name="The Broad Institute Genomics Platform"/>
            <consortium name="The Broad Institute Genome Sequencing Center for Infectious Disease"/>
            <person name="Wu L."/>
            <person name="Ma J."/>
        </authorList>
    </citation>
    <scope>NUCLEOTIDE SEQUENCE [LARGE SCALE GENOMIC DNA]</scope>
    <source>
        <strain evidence="4">CCM 8749</strain>
    </source>
</reference>
<dbReference type="Proteomes" id="UP001596250">
    <property type="component" value="Unassembled WGS sequence"/>
</dbReference>
<keyword evidence="2" id="KW-0479">Metal-binding</keyword>
<evidence type="ECO:0000256" key="2">
    <source>
        <dbReference type="ARBA" id="ARBA00022723"/>
    </source>
</evidence>
<gene>
    <name evidence="3" type="ORF">ACFPXP_09245</name>
</gene>
<proteinExistence type="inferred from homology"/>
<dbReference type="InterPro" id="IPR007837">
    <property type="entry name" value="DinB"/>
</dbReference>
<dbReference type="RefSeq" id="WP_379893922.1">
    <property type="nucleotide sequence ID" value="NZ_CBCSCT010000090.1"/>
</dbReference>
<name>A0ABW1ING6_9BACL</name>
<dbReference type="InterPro" id="IPR034660">
    <property type="entry name" value="DinB/YfiT-like"/>
</dbReference>
<evidence type="ECO:0000313" key="4">
    <source>
        <dbReference type="Proteomes" id="UP001596250"/>
    </source>
</evidence>
<evidence type="ECO:0000256" key="1">
    <source>
        <dbReference type="ARBA" id="ARBA00008635"/>
    </source>
</evidence>
<dbReference type="EMBL" id="JBHSQV010000121">
    <property type="protein sequence ID" value="MFC5986601.1"/>
    <property type="molecule type" value="Genomic_DNA"/>
</dbReference>
<dbReference type="Pfam" id="PF05163">
    <property type="entry name" value="DinB"/>
    <property type="match status" value="1"/>
</dbReference>
<dbReference type="PANTHER" id="PTHR37302:SF1">
    <property type="entry name" value="PROTEIN DINB"/>
    <property type="match status" value="1"/>
</dbReference>